<dbReference type="InParanoid" id="A0A0C3FM97"/>
<dbReference type="AlphaFoldDB" id="A0A0C3FM97"/>
<evidence type="ECO:0000313" key="4">
    <source>
        <dbReference type="Proteomes" id="UP000054166"/>
    </source>
</evidence>
<sequence length="410" mass="46003">MSTRARNVHRPVLYPDDPPKYTIDLSLPPSERYVELATDFKPLISSVTGLFDDVVGSLHPRIPISLVRFCARLMLHRVYSAEETAELRGISKVCGIPMFLLVALNTFLDALMGCTSGGVRTKDGQEADFKMLHFRTLDWGMDVLRRLIVQLEFVNEQGGGVVARSITYAGYVGVLTGVRRGLSMSLNFRPNHNDTSFNGHFRFYSSQLLVLLGRRPSISSIMRKKLLDPTLPTLQCIGSEIPFIPSTAAYIIFSDGEITMVLEKDHLTATLKRREDFIVVTNHDRADENQEVAHENARHASHAIGATEFLVESMTRKLCVQQAWQQLIFRSIGMDPEGHDATDGEEDFGVSVKKADIVDWLEAWPVTNEFTHYTVIMDPKTGKIVWLRQFLEPVDDPSEDSSISEDDSGS</sequence>
<dbReference type="GO" id="GO:0017040">
    <property type="term" value="F:N-acylsphingosine amidohydrolase activity"/>
    <property type="evidence" value="ECO:0007669"/>
    <property type="project" value="UniProtKB-EC"/>
</dbReference>
<dbReference type="HOGENOM" id="CLU_051035_0_0_1"/>
<feature type="domain" description="Acid ceramidase N-terminal" evidence="2">
    <location>
        <begin position="17"/>
        <end position="77"/>
    </location>
</feature>
<dbReference type="Gene3D" id="3.60.60.10">
    <property type="entry name" value="Penicillin V Acylase, Chain A"/>
    <property type="match status" value="1"/>
</dbReference>
<dbReference type="STRING" id="765440.A0A0C3FM97"/>
<accession>A0A0C3FM97</accession>
<reference evidence="4" key="2">
    <citation type="submission" date="2015-01" db="EMBL/GenBank/DDBJ databases">
        <title>Evolutionary Origins and Diversification of the Mycorrhizal Mutualists.</title>
        <authorList>
            <consortium name="DOE Joint Genome Institute"/>
            <consortium name="Mycorrhizal Genomics Consortium"/>
            <person name="Kohler A."/>
            <person name="Kuo A."/>
            <person name="Nagy L.G."/>
            <person name="Floudas D."/>
            <person name="Copeland A."/>
            <person name="Barry K.W."/>
            <person name="Cichocki N."/>
            <person name="Veneault-Fourrey C."/>
            <person name="LaButti K."/>
            <person name="Lindquist E.A."/>
            <person name="Lipzen A."/>
            <person name="Lundell T."/>
            <person name="Morin E."/>
            <person name="Murat C."/>
            <person name="Riley R."/>
            <person name="Ohm R."/>
            <person name="Sun H."/>
            <person name="Tunlid A."/>
            <person name="Henrissat B."/>
            <person name="Grigoriev I.V."/>
            <person name="Hibbett D.S."/>
            <person name="Martin F."/>
        </authorList>
    </citation>
    <scope>NUCLEOTIDE SEQUENCE [LARGE SCALE GENOMIC DNA]</scope>
    <source>
        <strain evidence="4">F 1598</strain>
    </source>
</reference>
<dbReference type="Proteomes" id="UP000054166">
    <property type="component" value="Unassembled WGS sequence"/>
</dbReference>
<name>A0A0C3FM97_PILCF</name>
<reference evidence="3 4" key="1">
    <citation type="submission" date="2014-04" db="EMBL/GenBank/DDBJ databases">
        <authorList>
            <consortium name="DOE Joint Genome Institute"/>
            <person name="Kuo A."/>
            <person name="Tarkka M."/>
            <person name="Buscot F."/>
            <person name="Kohler A."/>
            <person name="Nagy L.G."/>
            <person name="Floudas D."/>
            <person name="Copeland A."/>
            <person name="Barry K.W."/>
            <person name="Cichocki N."/>
            <person name="Veneault-Fourrey C."/>
            <person name="LaButti K."/>
            <person name="Lindquist E.A."/>
            <person name="Lipzen A."/>
            <person name="Lundell T."/>
            <person name="Morin E."/>
            <person name="Murat C."/>
            <person name="Sun H."/>
            <person name="Tunlid A."/>
            <person name="Henrissat B."/>
            <person name="Grigoriev I.V."/>
            <person name="Hibbett D.S."/>
            <person name="Martin F."/>
            <person name="Nordberg H.P."/>
            <person name="Cantor M.N."/>
            <person name="Hua S.X."/>
        </authorList>
    </citation>
    <scope>NUCLEOTIDE SEQUENCE [LARGE SCALE GENOMIC DNA]</scope>
    <source>
        <strain evidence="3 4">F 1598</strain>
    </source>
</reference>
<evidence type="ECO:0000313" key="3">
    <source>
        <dbReference type="EMBL" id="KIM80894.1"/>
    </source>
</evidence>
<gene>
    <name evidence="3" type="ORF">PILCRDRAFT_97881</name>
</gene>
<dbReference type="InterPro" id="IPR029130">
    <property type="entry name" value="Acid_ceramidase_N"/>
</dbReference>
<dbReference type="EC" id="3.5.1.23" evidence="1"/>
<evidence type="ECO:0000256" key="1">
    <source>
        <dbReference type="ARBA" id="ARBA00011891"/>
    </source>
</evidence>
<proteinExistence type="predicted"/>
<dbReference type="Pfam" id="PF15508">
    <property type="entry name" value="NAAA-beta"/>
    <property type="match status" value="1"/>
</dbReference>
<evidence type="ECO:0000259" key="2">
    <source>
        <dbReference type="Pfam" id="PF15508"/>
    </source>
</evidence>
<organism evidence="3 4">
    <name type="scientific">Piloderma croceum (strain F 1598)</name>
    <dbReference type="NCBI Taxonomy" id="765440"/>
    <lineage>
        <taxon>Eukaryota</taxon>
        <taxon>Fungi</taxon>
        <taxon>Dikarya</taxon>
        <taxon>Basidiomycota</taxon>
        <taxon>Agaricomycotina</taxon>
        <taxon>Agaricomycetes</taxon>
        <taxon>Agaricomycetidae</taxon>
        <taxon>Atheliales</taxon>
        <taxon>Atheliaceae</taxon>
        <taxon>Piloderma</taxon>
    </lineage>
</organism>
<dbReference type="OrthoDB" id="5273684at2759"/>
<keyword evidence="4" id="KW-1185">Reference proteome</keyword>
<protein>
    <recommendedName>
        <fullName evidence="1">ceramidase</fullName>
        <ecNumber evidence="1">3.5.1.23</ecNumber>
    </recommendedName>
</protein>
<dbReference type="PANTHER" id="PTHR28583:SF1">
    <property type="entry name" value="ACID CERAMIDASE"/>
    <property type="match status" value="1"/>
</dbReference>
<dbReference type="EMBL" id="KN833002">
    <property type="protein sequence ID" value="KIM80894.1"/>
    <property type="molecule type" value="Genomic_DNA"/>
</dbReference>
<dbReference type="PANTHER" id="PTHR28583">
    <property type="entry name" value="ACID AMIDASE"/>
    <property type="match status" value="1"/>
</dbReference>